<feature type="compositionally biased region" description="Polar residues" evidence="2">
    <location>
        <begin position="498"/>
        <end position="511"/>
    </location>
</feature>
<name>A0AAW1QIU3_9CHLO</name>
<feature type="region of interest" description="Disordered" evidence="2">
    <location>
        <begin position="612"/>
        <end position="642"/>
    </location>
</feature>
<reference evidence="3 4" key="1">
    <citation type="journal article" date="2024" name="Nat. Commun.">
        <title>Phylogenomics reveals the evolutionary origins of lichenization in chlorophyte algae.</title>
        <authorList>
            <person name="Puginier C."/>
            <person name="Libourel C."/>
            <person name="Otte J."/>
            <person name="Skaloud P."/>
            <person name="Haon M."/>
            <person name="Grisel S."/>
            <person name="Petersen M."/>
            <person name="Berrin J.G."/>
            <person name="Delaux P.M."/>
            <person name="Dal Grande F."/>
            <person name="Keller J."/>
        </authorList>
    </citation>
    <scope>NUCLEOTIDE SEQUENCE [LARGE SCALE GENOMIC DNA]</scope>
    <source>
        <strain evidence="3 4">SAG 2145</strain>
    </source>
</reference>
<feature type="coiled-coil region" evidence="1">
    <location>
        <begin position="37"/>
        <end position="92"/>
    </location>
</feature>
<dbReference type="AlphaFoldDB" id="A0AAW1QIU3"/>
<dbReference type="EMBL" id="JALJOS010000038">
    <property type="protein sequence ID" value="KAK9821395.1"/>
    <property type="molecule type" value="Genomic_DNA"/>
</dbReference>
<organism evidence="3 4">
    <name type="scientific">Apatococcus lobatus</name>
    <dbReference type="NCBI Taxonomy" id="904363"/>
    <lineage>
        <taxon>Eukaryota</taxon>
        <taxon>Viridiplantae</taxon>
        <taxon>Chlorophyta</taxon>
        <taxon>core chlorophytes</taxon>
        <taxon>Trebouxiophyceae</taxon>
        <taxon>Chlorellales</taxon>
        <taxon>Chlorellaceae</taxon>
        <taxon>Apatococcus</taxon>
    </lineage>
</organism>
<feature type="region of interest" description="Disordered" evidence="2">
    <location>
        <begin position="1"/>
        <end position="30"/>
    </location>
</feature>
<proteinExistence type="predicted"/>
<feature type="region of interest" description="Disordered" evidence="2">
    <location>
        <begin position="439"/>
        <end position="463"/>
    </location>
</feature>
<dbReference type="Proteomes" id="UP001438707">
    <property type="component" value="Unassembled WGS sequence"/>
</dbReference>
<feature type="region of interest" description="Disordered" evidence="2">
    <location>
        <begin position="174"/>
        <end position="196"/>
    </location>
</feature>
<feature type="compositionally biased region" description="Polar residues" evidence="2">
    <location>
        <begin position="631"/>
        <end position="642"/>
    </location>
</feature>
<evidence type="ECO:0000313" key="3">
    <source>
        <dbReference type="EMBL" id="KAK9821395.1"/>
    </source>
</evidence>
<keyword evidence="4" id="KW-1185">Reference proteome</keyword>
<evidence type="ECO:0000256" key="1">
    <source>
        <dbReference type="SAM" id="Coils"/>
    </source>
</evidence>
<comment type="caution">
    <text evidence="3">The sequence shown here is derived from an EMBL/GenBank/DDBJ whole genome shotgun (WGS) entry which is preliminary data.</text>
</comment>
<evidence type="ECO:0000256" key="2">
    <source>
        <dbReference type="SAM" id="MobiDB-lite"/>
    </source>
</evidence>
<feature type="region of interest" description="Disordered" evidence="2">
    <location>
        <begin position="663"/>
        <end position="690"/>
    </location>
</feature>
<gene>
    <name evidence="3" type="ORF">WJX74_008787</name>
</gene>
<sequence>MGAGGKAPPAAKSGPKLQEQKVAASPEKHSCALRDLSRREKEKVARLIRKVVEQTEEIQLISNKHQQAMKLMQQLKAKNQDIVRDNVSLKAKLAHSFALLQTYQHKIATMGRQQALIPGPVPPNSAAGAQPLQPFLHCLTGQAAMSGFSTGPSHPRPMSSGVSSPAALQPLALGRSAGHCGTNGMPSGTPPWGITSPASFSANNAAAVNSVPLQLNKGAGNVHAAHPSSQQQQWVHAAADVQSVGSGAPPAAMPVGQAFPDQPQAQAAAHLQSAEHYAAHLSQQHLRDAGTNCTSLHAAPPPASSFVHPGLDLDAHSGHSHGHSAQGHVQGYVQPAASVAKSCQPAPESQQGPSAAANASLRHMHRIGSCDLTAASMPADTPLQGMLPVMVTEPSLGPGQMAPRSQHLPPAADPCPAAGHVSGQPEECGWIDRMQPAAVRQEDAVQSGSETSRNAARKGQVIRFDPTIGPHGAFCYEEPHSPVKVAPLQAENPDGGSDVSSGSAPHGTPQSAYAAPQPAGGLKGVAQPHQCCNSRAQEPATAMSDLQGKHKPPSELSECAASSTPDQLRESTAETGRAHSAAGHDGEGASHCKQQNFGNHMSDSYRLADTKTLLPSGNKSRDSPDIPHGSNGYQSTMGASKNFLSNADGQSCMQRAQQAQQTAGLPCRAGERRASPAPRQASFVGPSGMQQFDPGLTDLIREVDSLVSTPARRPVHSDWNWLDQQLASRQAARCRGVSAAGDALSEASWSQWDSLCEENDVISLISEQDL</sequence>
<evidence type="ECO:0000313" key="4">
    <source>
        <dbReference type="Proteomes" id="UP001438707"/>
    </source>
</evidence>
<feature type="region of interest" description="Disordered" evidence="2">
    <location>
        <begin position="486"/>
        <end position="600"/>
    </location>
</feature>
<feature type="compositionally biased region" description="Polar residues" evidence="2">
    <location>
        <begin position="444"/>
        <end position="454"/>
    </location>
</feature>
<protein>
    <submittedName>
        <fullName evidence="3">Uncharacterized protein</fullName>
    </submittedName>
</protein>
<feature type="compositionally biased region" description="Low complexity" evidence="2">
    <location>
        <begin position="1"/>
        <end position="16"/>
    </location>
</feature>
<feature type="region of interest" description="Disordered" evidence="2">
    <location>
        <begin position="389"/>
        <end position="427"/>
    </location>
</feature>
<keyword evidence="1" id="KW-0175">Coiled coil</keyword>
<accession>A0AAW1QIU3</accession>